<comment type="caution">
    <text evidence="1">The sequence shown here is derived from an EMBL/GenBank/DDBJ whole genome shotgun (WGS) entry which is preliminary data.</text>
</comment>
<keyword evidence="2" id="KW-1185">Reference proteome</keyword>
<proteinExistence type="predicted"/>
<sequence length="255" mass="29148">MRSGDLRVLGIHGAQGSGKSTLAGYFAWYLRRRGLSVAVVSLDDFYLRRAEREEMAELVHPLFATRGVPGTHDVRLGVETLQQLLALRAGESLPVPRFDKLADDRFAEEKWSRLQGPVDVVIFEGWCVGALPQSDDELVPPVNELERLEDAEGRWRQRVNDMLAHEYQRWFAHIDYLLMLEAPGFACVAEWRLEQEQRLAARRGQAAAMDAEAVGRFVSYYQRLTEHSLRELPITADGVMRLDVDRNVVEMRTRQ</sequence>
<dbReference type="InterPro" id="IPR027417">
    <property type="entry name" value="P-loop_NTPase"/>
</dbReference>
<dbReference type="PANTHER" id="PTHR10285">
    <property type="entry name" value="URIDINE KINASE"/>
    <property type="match status" value="1"/>
</dbReference>
<dbReference type="SUPFAM" id="SSF52540">
    <property type="entry name" value="P-loop containing nucleoside triphosphate hydrolases"/>
    <property type="match status" value="1"/>
</dbReference>
<dbReference type="Proteomes" id="UP000765845">
    <property type="component" value="Unassembled WGS sequence"/>
</dbReference>
<name>A0ABX1GFS1_9GAMM</name>
<protein>
    <submittedName>
        <fullName evidence="1">Kinase</fullName>
    </submittedName>
</protein>
<evidence type="ECO:0000313" key="2">
    <source>
        <dbReference type="Proteomes" id="UP000765845"/>
    </source>
</evidence>
<evidence type="ECO:0000313" key="1">
    <source>
        <dbReference type="EMBL" id="NKI18013.1"/>
    </source>
</evidence>
<keyword evidence="1" id="KW-0808">Transferase</keyword>
<gene>
    <name evidence="1" type="ORF">HCU74_11420</name>
</gene>
<reference evidence="1 2" key="1">
    <citation type="submission" date="2020-04" db="EMBL/GenBank/DDBJ databases">
        <authorList>
            <person name="Yoon J."/>
        </authorList>
    </citation>
    <scope>NUCLEOTIDE SEQUENCE [LARGE SCALE GENOMIC DNA]</scope>
    <source>
        <strain evidence="1 2">KMU-166</strain>
    </source>
</reference>
<accession>A0ABX1GFS1</accession>
<organism evidence="1 2">
    <name type="scientific">Spongiibacter thalassae</name>
    <dbReference type="NCBI Taxonomy" id="2721624"/>
    <lineage>
        <taxon>Bacteria</taxon>
        <taxon>Pseudomonadati</taxon>
        <taxon>Pseudomonadota</taxon>
        <taxon>Gammaproteobacteria</taxon>
        <taxon>Cellvibrionales</taxon>
        <taxon>Spongiibacteraceae</taxon>
        <taxon>Spongiibacter</taxon>
    </lineage>
</organism>
<keyword evidence="1" id="KW-0418">Kinase</keyword>
<dbReference type="GO" id="GO:0016301">
    <property type="term" value="F:kinase activity"/>
    <property type="evidence" value="ECO:0007669"/>
    <property type="project" value="UniProtKB-KW"/>
</dbReference>
<dbReference type="EMBL" id="JAAWWK010000004">
    <property type="protein sequence ID" value="NKI18013.1"/>
    <property type="molecule type" value="Genomic_DNA"/>
</dbReference>
<dbReference type="Pfam" id="PF03308">
    <property type="entry name" value="MeaB"/>
    <property type="match status" value="1"/>
</dbReference>
<dbReference type="Gene3D" id="3.40.50.300">
    <property type="entry name" value="P-loop containing nucleotide triphosphate hydrolases"/>
    <property type="match status" value="1"/>
</dbReference>